<reference evidence="2 3" key="1">
    <citation type="submission" date="2020-09" db="EMBL/GenBank/DDBJ databases">
        <title>Pseudoxanthomonas sp. CAU 1598 isolated from sand of Yaerae Beach.</title>
        <authorList>
            <person name="Kim W."/>
        </authorList>
    </citation>
    <scope>NUCLEOTIDE SEQUENCE [LARGE SCALE GENOMIC DNA]</scope>
    <source>
        <strain evidence="2 3">CAU 1598</strain>
    </source>
</reference>
<accession>A0AAW3ZLT2</accession>
<dbReference type="InterPro" id="IPR046341">
    <property type="entry name" value="SET_dom_sf"/>
</dbReference>
<dbReference type="SUPFAM" id="SSF82199">
    <property type="entry name" value="SET domain"/>
    <property type="match status" value="1"/>
</dbReference>
<name>A0AAW3ZLT2_9GAMM</name>
<proteinExistence type="predicted"/>
<keyword evidence="3" id="KW-1185">Reference proteome</keyword>
<sequence length="154" mass="17321">MLLPRYSVAPSRIPGAGQGIFLREPIAAGRIIVAPEGIPQVYRWDEVLAMPDQTSALAASVRWFEDRFTVTLEWPDECYINHSFQPNGLWHLGFVFAARDIEADDELTVDYRHLLGEGQREEFNDAVSGESIIGWSWEESLRRSTAELASLTGV</sequence>
<dbReference type="Gene3D" id="2.170.270.10">
    <property type="entry name" value="SET domain"/>
    <property type="match status" value="1"/>
</dbReference>
<organism evidence="2 3">
    <name type="scientific">Pseudomarimonas arenosa</name>
    <dbReference type="NCBI Taxonomy" id="2774145"/>
    <lineage>
        <taxon>Bacteria</taxon>
        <taxon>Pseudomonadati</taxon>
        <taxon>Pseudomonadota</taxon>
        <taxon>Gammaproteobacteria</taxon>
        <taxon>Lysobacterales</taxon>
        <taxon>Lysobacteraceae</taxon>
        <taxon>Pseudomarimonas</taxon>
    </lineage>
</organism>
<comment type="caution">
    <text evidence="2">The sequence shown here is derived from an EMBL/GenBank/DDBJ whole genome shotgun (WGS) entry which is preliminary data.</text>
</comment>
<evidence type="ECO:0000259" key="1">
    <source>
        <dbReference type="Pfam" id="PF00856"/>
    </source>
</evidence>
<feature type="domain" description="SET" evidence="1">
    <location>
        <begin position="17"/>
        <end position="111"/>
    </location>
</feature>
<dbReference type="CDD" id="cd08161">
    <property type="entry name" value="SET"/>
    <property type="match status" value="1"/>
</dbReference>
<dbReference type="EMBL" id="JACYTR010000024">
    <property type="protein sequence ID" value="MBD8526489.1"/>
    <property type="molecule type" value="Genomic_DNA"/>
</dbReference>
<dbReference type="InterPro" id="IPR001214">
    <property type="entry name" value="SET_dom"/>
</dbReference>
<dbReference type="RefSeq" id="WP_192029910.1">
    <property type="nucleotide sequence ID" value="NZ_JACYTR010000024.1"/>
</dbReference>
<protein>
    <submittedName>
        <fullName evidence="2">SET domain-containing protein-lysine N-methyltransferase</fullName>
    </submittedName>
</protein>
<dbReference type="AlphaFoldDB" id="A0AAW3ZLT2"/>
<dbReference type="Pfam" id="PF00856">
    <property type="entry name" value="SET"/>
    <property type="match status" value="1"/>
</dbReference>
<evidence type="ECO:0000313" key="2">
    <source>
        <dbReference type="EMBL" id="MBD8526489.1"/>
    </source>
</evidence>
<dbReference type="Proteomes" id="UP000613768">
    <property type="component" value="Unassembled WGS sequence"/>
</dbReference>
<gene>
    <name evidence="2" type="ORF">IFO71_12145</name>
</gene>
<evidence type="ECO:0000313" key="3">
    <source>
        <dbReference type="Proteomes" id="UP000613768"/>
    </source>
</evidence>